<keyword evidence="2" id="KW-0808">Transferase</keyword>
<dbReference type="InterPro" id="IPR002173">
    <property type="entry name" value="Carboh/pur_kinase_PfkB_CS"/>
</dbReference>
<evidence type="ECO:0000256" key="1">
    <source>
        <dbReference type="ARBA" id="ARBA00004713"/>
    </source>
</evidence>
<dbReference type="EMBL" id="CP045121">
    <property type="protein sequence ID" value="QIN80371.1"/>
    <property type="molecule type" value="Genomic_DNA"/>
</dbReference>
<dbReference type="Gene3D" id="3.40.50.620">
    <property type="entry name" value="HUPs"/>
    <property type="match status" value="1"/>
</dbReference>
<dbReference type="InterPro" id="IPR029056">
    <property type="entry name" value="Ribokinase-like"/>
</dbReference>
<evidence type="ECO:0000256" key="3">
    <source>
        <dbReference type="ARBA" id="ARBA00022777"/>
    </source>
</evidence>
<dbReference type="Pfam" id="PF01467">
    <property type="entry name" value="CTP_transf_like"/>
    <property type="match status" value="1"/>
</dbReference>
<evidence type="ECO:0000256" key="4">
    <source>
        <dbReference type="ARBA" id="ARBA00023268"/>
    </source>
</evidence>
<dbReference type="InterPro" id="IPR004821">
    <property type="entry name" value="Cyt_trans-like"/>
</dbReference>
<dbReference type="PROSITE" id="PS00583">
    <property type="entry name" value="PFKB_KINASES_1"/>
    <property type="match status" value="1"/>
</dbReference>
<name>A0A6G8Q1M3_9ACTN</name>
<keyword evidence="3" id="KW-0418">Kinase</keyword>
<keyword evidence="4" id="KW-0511">Multifunctional enzyme</keyword>
<evidence type="ECO:0000259" key="8">
    <source>
        <dbReference type="Pfam" id="PF01467"/>
    </source>
</evidence>
<dbReference type="PROSITE" id="PS00584">
    <property type="entry name" value="PFKB_KINASES_2"/>
    <property type="match status" value="1"/>
</dbReference>
<dbReference type="Gene3D" id="3.40.1190.20">
    <property type="match status" value="1"/>
</dbReference>
<proteinExistence type="predicted"/>
<dbReference type="SUPFAM" id="SSF52374">
    <property type="entry name" value="Nucleotidylyl transferase"/>
    <property type="match status" value="1"/>
</dbReference>
<dbReference type="GO" id="GO:0033786">
    <property type="term" value="F:heptose-1-phosphate adenylyltransferase activity"/>
    <property type="evidence" value="ECO:0007669"/>
    <property type="project" value="TreeGrafter"/>
</dbReference>
<dbReference type="InterPro" id="IPR014729">
    <property type="entry name" value="Rossmann-like_a/b/a_fold"/>
</dbReference>
<gene>
    <name evidence="9" type="ORF">GBA65_19700</name>
</gene>
<dbReference type="Pfam" id="PF00294">
    <property type="entry name" value="PfkB"/>
    <property type="match status" value="1"/>
</dbReference>
<dbReference type="PANTHER" id="PTHR46969">
    <property type="entry name" value="BIFUNCTIONAL PROTEIN HLDE"/>
    <property type="match status" value="1"/>
</dbReference>
<dbReference type="UniPathway" id="UPA00958"/>
<dbReference type="GO" id="GO:0009244">
    <property type="term" value="P:lipopolysaccharide core region biosynthetic process"/>
    <property type="evidence" value="ECO:0007669"/>
    <property type="project" value="UniProtKB-UniPathway"/>
</dbReference>
<dbReference type="AlphaFoldDB" id="A0A6G8Q1M3"/>
<organism evidence="9 10">
    <name type="scientific">Rubrobacter marinus</name>
    <dbReference type="NCBI Taxonomy" id="2653852"/>
    <lineage>
        <taxon>Bacteria</taxon>
        <taxon>Bacillati</taxon>
        <taxon>Actinomycetota</taxon>
        <taxon>Rubrobacteria</taxon>
        <taxon>Rubrobacterales</taxon>
        <taxon>Rubrobacteraceae</taxon>
        <taxon>Rubrobacter</taxon>
    </lineage>
</organism>
<evidence type="ECO:0000256" key="2">
    <source>
        <dbReference type="ARBA" id="ARBA00022679"/>
    </source>
</evidence>
<protein>
    <submittedName>
        <fullName evidence="9">Uncharacterized protein</fullName>
    </submittedName>
</protein>
<feature type="domain" description="Carbohydrate kinase PfkB" evidence="7">
    <location>
        <begin position="20"/>
        <end position="316"/>
    </location>
</feature>
<evidence type="ECO:0000313" key="10">
    <source>
        <dbReference type="Proteomes" id="UP000502706"/>
    </source>
</evidence>
<sequence length="478" mass="49246">MSDGSRNLAALARAFRGRRCLVVGDAMLDVFERGRADRLAPDAPAPVVTGVVRTSSPGGAANVAANLAALGARVTLLSAIGDDDPGLELLGKLAEAGVETGEIFREAGRATVVKRRLVADGVTLARVDSGDTGPLRPAAAESEFAARARALAESSESVVVSDYAGGTVTQGLADALADSAHGCVVLDSKSPLRLSWRGLAAATPNHLEAQKALELPVETDPGRVDRAEVGRALRRWLGARVVAVTLAEQGVAVAGPGGSVEHVAGRPVGEPDVNGAGDTFLAAFALALSGGAGAVEAARLGVETATLAVLRPGTTPVTSDELLRHLSKGPEEGNGGGLEEHLRRVRERGGKAVFVGGRFDPPGRAHLRLLREVRGLEDLLVVGLLPDAEVAVLPIEDRAEILAALPFVDHVILLGDERPEEAARRLGLDVLVAQGHGDADGFDGAVVLPEVASSLPVERTSDEADDEDAAESPVEARL</sequence>
<dbReference type="KEGG" id="rmar:GBA65_19700"/>
<keyword evidence="5" id="KW-0119">Carbohydrate metabolism</keyword>
<dbReference type="PANTHER" id="PTHR46969:SF1">
    <property type="entry name" value="BIFUNCTIONAL PROTEIN HLDE"/>
    <property type="match status" value="1"/>
</dbReference>
<accession>A0A6G8Q1M3</accession>
<dbReference type="GO" id="GO:0033785">
    <property type="term" value="F:heptose 7-phosphate kinase activity"/>
    <property type="evidence" value="ECO:0007669"/>
    <property type="project" value="TreeGrafter"/>
</dbReference>
<dbReference type="RefSeq" id="WP_166398043.1">
    <property type="nucleotide sequence ID" value="NZ_CP045121.1"/>
</dbReference>
<dbReference type="InterPro" id="IPR011611">
    <property type="entry name" value="PfkB_dom"/>
</dbReference>
<comment type="pathway">
    <text evidence="1">Bacterial outer membrane biogenesis; LPS core biosynthesis.</text>
</comment>
<feature type="domain" description="Cytidyltransferase-like" evidence="8">
    <location>
        <begin position="354"/>
        <end position="434"/>
    </location>
</feature>
<dbReference type="SUPFAM" id="SSF53613">
    <property type="entry name" value="Ribokinase-like"/>
    <property type="match status" value="1"/>
</dbReference>
<evidence type="ECO:0000313" key="9">
    <source>
        <dbReference type="EMBL" id="QIN80371.1"/>
    </source>
</evidence>
<reference evidence="9 10" key="1">
    <citation type="submission" date="2019-10" db="EMBL/GenBank/DDBJ databases">
        <title>Rubrobacter sp nov SCSIO 52915 isolated from a deep-sea sediment in the South China Sea.</title>
        <authorList>
            <person name="Chen R.W."/>
        </authorList>
    </citation>
    <scope>NUCLEOTIDE SEQUENCE [LARGE SCALE GENOMIC DNA]</scope>
    <source>
        <strain evidence="9 10">SCSIO 52915</strain>
    </source>
</reference>
<evidence type="ECO:0000259" key="7">
    <source>
        <dbReference type="Pfam" id="PF00294"/>
    </source>
</evidence>
<feature type="region of interest" description="Disordered" evidence="6">
    <location>
        <begin position="456"/>
        <end position="478"/>
    </location>
</feature>
<evidence type="ECO:0000256" key="6">
    <source>
        <dbReference type="SAM" id="MobiDB-lite"/>
    </source>
</evidence>
<dbReference type="GO" id="GO:0005829">
    <property type="term" value="C:cytosol"/>
    <property type="evidence" value="ECO:0007669"/>
    <property type="project" value="TreeGrafter"/>
</dbReference>
<dbReference type="Proteomes" id="UP000502706">
    <property type="component" value="Chromosome"/>
</dbReference>
<evidence type="ECO:0000256" key="5">
    <source>
        <dbReference type="ARBA" id="ARBA00023277"/>
    </source>
</evidence>
<keyword evidence="10" id="KW-1185">Reference proteome</keyword>